<keyword evidence="5" id="KW-0029">Amino-acid transport</keyword>
<dbReference type="OrthoDB" id="9806149at2"/>
<dbReference type="RefSeq" id="WP_149776557.1">
    <property type="nucleotide sequence ID" value="NZ_FQVK01000019.1"/>
</dbReference>
<dbReference type="InterPro" id="IPR003439">
    <property type="entry name" value="ABC_transporter-like_ATP-bd"/>
</dbReference>
<dbReference type="Pfam" id="PF00005">
    <property type="entry name" value="ABC_tran"/>
    <property type="match status" value="1"/>
</dbReference>
<dbReference type="PROSITE" id="PS50893">
    <property type="entry name" value="ABC_TRANSPORTER_2"/>
    <property type="match status" value="1"/>
</dbReference>
<dbReference type="PROSITE" id="PS00211">
    <property type="entry name" value="ABC_TRANSPORTER_1"/>
    <property type="match status" value="1"/>
</dbReference>
<dbReference type="InterPro" id="IPR052156">
    <property type="entry name" value="BCAA_Transport_ATP-bd_LivF"/>
</dbReference>
<dbReference type="EMBL" id="FQVK01000019">
    <property type="protein sequence ID" value="SHF15204.1"/>
    <property type="molecule type" value="Genomic_DNA"/>
</dbReference>
<keyword evidence="8" id="KW-1185">Reference proteome</keyword>
<evidence type="ECO:0000256" key="2">
    <source>
        <dbReference type="ARBA" id="ARBA00022448"/>
    </source>
</evidence>
<dbReference type="GO" id="GO:0015658">
    <property type="term" value="F:branched-chain amino acid transmembrane transporter activity"/>
    <property type="evidence" value="ECO:0007669"/>
    <property type="project" value="TreeGrafter"/>
</dbReference>
<organism evidence="7 8">
    <name type="scientific">Ruegeria intermedia</name>
    <dbReference type="NCBI Taxonomy" id="996115"/>
    <lineage>
        <taxon>Bacteria</taxon>
        <taxon>Pseudomonadati</taxon>
        <taxon>Pseudomonadota</taxon>
        <taxon>Alphaproteobacteria</taxon>
        <taxon>Rhodobacterales</taxon>
        <taxon>Roseobacteraceae</taxon>
        <taxon>Ruegeria</taxon>
    </lineage>
</organism>
<evidence type="ECO:0000313" key="7">
    <source>
        <dbReference type="EMBL" id="SHF15204.1"/>
    </source>
</evidence>
<dbReference type="PANTHER" id="PTHR43820">
    <property type="entry name" value="HIGH-AFFINITY BRANCHED-CHAIN AMINO ACID TRANSPORT ATP-BINDING PROTEIN LIVF"/>
    <property type="match status" value="1"/>
</dbReference>
<dbReference type="PANTHER" id="PTHR43820:SF4">
    <property type="entry name" value="HIGH-AFFINITY BRANCHED-CHAIN AMINO ACID TRANSPORT ATP-BINDING PROTEIN LIVF"/>
    <property type="match status" value="1"/>
</dbReference>
<dbReference type="GO" id="GO:0015807">
    <property type="term" value="P:L-amino acid transport"/>
    <property type="evidence" value="ECO:0007669"/>
    <property type="project" value="TreeGrafter"/>
</dbReference>
<dbReference type="AlphaFoldDB" id="A0A1M4ZB12"/>
<name>A0A1M4ZB12_9RHOB</name>
<gene>
    <name evidence="7" type="ORF">SAMN05444279_11910</name>
</gene>
<evidence type="ECO:0000256" key="1">
    <source>
        <dbReference type="ARBA" id="ARBA00005417"/>
    </source>
</evidence>
<protein>
    <submittedName>
        <fullName evidence="7">Branched-chain amino acid transport system ATP-binding protein</fullName>
    </submittedName>
</protein>
<evidence type="ECO:0000313" key="8">
    <source>
        <dbReference type="Proteomes" id="UP000325134"/>
    </source>
</evidence>
<dbReference type="Gene3D" id="3.40.50.300">
    <property type="entry name" value="P-loop containing nucleotide triphosphate hydrolases"/>
    <property type="match status" value="1"/>
</dbReference>
<evidence type="ECO:0000256" key="4">
    <source>
        <dbReference type="ARBA" id="ARBA00022840"/>
    </source>
</evidence>
<dbReference type="GO" id="GO:0005524">
    <property type="term" value="F:ATP binding"/>
    <property type="evidence" value="ECO:0007669"/>
    <property type="project" value="UniProtKB-KW"/>
</dbReference>
<dbReference type="Proteomes" id="UP000325134">
    <property type="component" value="Unassembled WGS sequence"/>
</dbReference>
<dbReference type="InterPro" id="IPR003593">
    <property type="entry name" value="AAA+_ATPase"/>
</dbReference>
<evidence type="ECO:0000256" key="3">
    <source>
        <dbReference type="ARBA" id="ARBA00022741"/>
    </source>
</evidence>
<feature type="domain" description="ABC transporter" evidence="6">
    <location>
        <begin position="9"/>
        <end position="241"/>
    </location>
</feature>
<dbReference type="InterPro" id="IPR017871">
    <property type="entry name" value="ABC_transporter-like_CS"/>
</dbReference>
<reference evidence="7 8" key="1">
    <citation type="submission" date="2016-11" db="EMBL/GenBank/DDBJ databases">
        <authorList>
            <person name="Varghese N."/>
            <person name="Submissions S."/>
        </authorList>
    </citation>
    <scope>NUCLEOTIDE SEQUENCE [LARGE SCALE GENOMIC DNA]</scope>
    <source>
        <strain evidence="7 8">DSM 29341</strain>
    </source>
</reference>
<accession>A0A1M4ZB12</accession>
<proteinExistence type="inferred from homology"/>
<evidence type="ECO:0000256" key="5">
    <source>
        <dbReference type="ARBA" id="ARBA00022970"/>
    </source>
</evidence>
<evidence type="ECO:0000259" key="6">
    <source>
        <dbReference type="PROSITE" id="PS50893"/>
    </source>
</evidence>
<dbReference type="GO" id="GO:0016887">
    <property type="term" value="F:ATP hydrolysis activity"/>
    <property type="evidence" value="ECO:0007669"/>
    <property type="project" value="InterPro"/>
</dbReference>
<dbReference type="SUPFAM" id="SSF52540">
    <property type="entry name" value="P-loop containing nucleoside triphosphate hydrolases"/>
    <property type="match status" value="1"/>
</dbReference>
<keyword evidence="4 7" id="KW-0067">ATP-binding</keyword>
<dbReference type="InterPro" id="IPR027417">
    <property type="entry name" value="P-loop_NTPase"/>
</dbReference>
<dbReference type="SMART" id="SM00382">
    <property type="entry name" value="AAA"/>
    <property type="match status" value="1"/>
</dbReference>
<comment type="similarity">
    <text evidence="1">Belongs to the ABC transporter superfamily.</text>
</comment>
<sequence>MTTSDEILLSIEGLTVSYGAVEAVRGIDLTVKRGEIVTLLGANGAGKSSTLNALVGLAPRKARRMLFDGTDLLALPPETIVRRGMTLVPEGRRVFSSLTVDENLMLGGAKHAARGNPAAVKTNMLELFPILAERLHQKAGSLSGGEQQMLAIARALMSSPDLLLLDEPSLGLAPQVVDRIFDLIGNLRDRGLTILLVEQNVVQSLEIADRGYVLANGRVELQGSAADLRASPEIQDAYLGA</sequence>
<keyword evidence="2" id="KW-0813">Transport</keyword>
<keyword evidence="3" id="KW-0547">Nucleotide-binding</keyword>
<dbReference type="CDD" id="cd03224">
    <property type="entry name" value="ABC_TM1139_LivF_branched"/>
    <property type="match status" value="1"/>
</dbReference>